<keyword evidence="5" id="KW-1185">Reference proteome</keyword>
<dbReference type="PANTHER" id="PTHR43877">
    <property type="entry name" value="AMINOALKYLPHOSPHONATE N-ACETYLTRANSFERASE-RELATED-RELATED"/>
    <property type="match status" value="1"/>
</dbReference>
<evidence type="ECO:0000256" key="2">
    <source>
        <dbReference type="ARBA" id="ARBA00023315"/>
    </source>
</evidence>
<dbReference type="EMBL" id="FOXA01000002">
    <property type="protein sequence ID" value="SFP05666.1"/>
    <property type="molecule type" value="Genomic_DNA"/>
</dbReference>
<protein>
    <submittedName>
        <fullName evidence="4">Acetyltransferase, GNAT family</fullName>
    </submittedName>
</protein>
<dbReference type="PANTHER" id="PTHR43877:SF1">
    <property type="entry name" value="ACETYLTRANSFERASE"/>
    <property type="match status" value="1"/>
</dbReference>
<name>A0A1I5M9Q6_9RHOB</name>
<dbReference type="GO" id="GO:0016747">
    <property type="term" value="F:acyltransferase activity, transferring groups other than amino-acyl groups"/>
    <property type="evidence" value="ECO:0007669"/>
    <property type="project" value="InterPro"/>
</dbReference>
<dbReference type="Gene3D" id="3.40.630.30">
    <property type="match status" value="1"/>
</dbReference>
<evidence type="ECO:0000313" key="4">
    <source>
        <dbReference type="EMBL" id="SFP05666.1"/>
    </source>
</evidence>
<gene>
    <name evidence="4" type="ORF">SAMN04488047_102143</name>
</gene>
<dbReference type="Proteomes" id="UP000199356">
    <property type="component" value="Unassembled WGS sequence"/>
</dbReference>
<dbReference type="InterPro" id="IPR000182">
    <property type="entry name" value="GNAT_dom"/>
</dbReference>
<dbReference type="InterPro" id="IPR016181">
    <property type="entry name" value="Acyl_CoA_acyltransferase"/>
</dbReference>
<keyword evidence="1 4" id="KW-0808">Transferase</keyword>
<dbReference type="STRING" id="441119.SAMN04488047_102143"/>
<feature type="domain" description="N-acetyltransferase" evidence="3">
    <location>
        <begin position="5"/>
        <end position="159"/>
    </location>
</feature>
<organism evidence="4 5">
    <name type="scientific">Tranquillimonas alkanivorans</name>
    <dbReference type="NCBI Taxonomy" id="441119"/>
    <lineage>
        <taxon>Bacteria</taxon>
        <taxon>Pseudomonadati</taxon>
        <taxon>Pseudomonadota</taxon>
        <taxon>Alphaproteobacteria</taxon>
        <taxon>Rhodobacterales</taxon>
        <taxon>Roseobacteraceae</taxon>
        <taxon>Tranquillimonas</taxon>
    </lineage>
</organism>
<accession>A0A1I5M9Q6</accession>
<dbReference type="PROSITE" id="PS51186">
    <property type="entry name" value="GNAT"/>
    <property type="match status" value="1"/>
</dbReference>
<dbReference type="RefSeq" id="WP_093418188.1">
    <property type="nucleotide sequence ID" value="NZ_FOXA01000002.1"/>
</dbReference>
<keyword evidence="2" id="KW-0012">Acyltransferase</keyword>
<evidence type="ECO:0000313" key="5">
    <source>
        <dbReference type="Proteomes" id="UP000199356"/>
    </source>
</evidence>
<dbReference type="CDD" id="cd04301">
    <property type="entry name" value="NAT_SF"/>
    <property type="match status" value="1"/>
</dbReference>
<dbReference type="Pfam" id="PF13673">
    <property type="entry name" value="Acetyltransf_10"/>
    <property type="match status" value="1"/>
</dbReference>
<evidence type="ECO:0000256" key="1">
    <source>
        <dbReference type="ARBA" id="ARBA00022679"/>
    </source>
</evidence>
<dbReference type="InterPro" id="IPR050832">
    <property type="entry name" value="Bact_Acetyltransf"/>
</dbReference>
<evidence type="ECO:0000259" key="3">
    <source>
        <dbReference type="PROSITE" id="PS51186"/>
    </source>
</evidence>
<dbReference type="AlphaFoldDB" id="A0A1I5M9Q6"/>
<reference evidence="4 5" key="1">
    <citation type="submission" date="2016-10" db="EMBL/GenBank/DDBJ databases">
        <authorList>
            <person name="de Groot N.N."/>
        </authorList>
    </citation>
    <scope>NUCLEOTIDE SEQUENCE [LARGE SCALE GENOMIC DNA]</scope>
    <source>
        <strain evidence="4 5">DSM 19547</strain>
    </source>
</reference>
<proteinExistence type="predicted"/>
<dbReference type="OrthoDB" id="118465at2"/>
<sequence>MIGTLTVRTAAPADLAEVDALFARSYPALLKRDYPPSVLVTAVPRLARAQPGLLASGRYLVAVEGAVVGAGGWSRGSSGAAVMRHLVTDHRRVRQGVARALVGEVLVRAAAAGCRCIVCQSTLTAEPFYASMGFRTLGRASVPLAPGIDFPIVEMAREL</sequence>
<dbReference type="SUPFAM" id="SSF55729">
    <property type="entry name" value="Acyl-CoA N-acyltransferases (Nat)"/>
    <property type="match status" value="1"/>
</dbReference>